<dbReference type="PROSITE" id="PS50293">
    <property type="entry name" value="TPR_REGION"/>
    <property type="match status" value="1"/>
</dbReference>
<reference evidence="4 5" key="1">
    <citation type="journal article" date="2016" name="Nat. Commun.">
        <title>Thousands of microbial genomes shed light on interconnected biogeochemical processes in an aquifer system.</title>
        <authorList>
            <person name="Anantharaman K."/>
            <person name="Brown C.T."/>
            <person name="Hug L.A."/>
            <person name="Sharon I."/>
            <person name="Castelle C.J."/>
            <person name="Probst A.J."/>
            <person name="Thomas B.C."/>
            <person name="Singh A."/>
            <person name="Wilkins M.J."/>
            <person name="Karaoz U."/>
            <person name="Brodie E.L."/>
            <person name="Williams K.H."/>
            <person name="Hubbard S.S."/>
            <person name="Banfield J.F."/>
        </authorList>
    </citation>
    <scope>NUCLEOTIDE SEQUENCE [LARGE SCALE GENOMIC DNA]</scope>
</reference>
<dbReference type="PANTHER" id="PTHR45586:SF1">
    <property type="entry name" value="LIPOPOLYSACCHARIDE ASSEMBLY PROTEIN B"/>
    <property type="match status" value="1"/>
</dbReference>
<feature type="repeat" description="TPR" evidence="3">
    <location>
        <begin position="54"/>
        <end position="87"/>
    </location>
</feature>
<dbReference type="Gene3D" id="1.25.40.10">
    <property type="entry name" value="Tetratricopeptide repeat domain"/>
    <property type="match status" value="1"/>
</dbReference>
<dbReference type="InterPro" id="IPR019734">
    <property type="entry name" value="TPR_rpt"/>
</dbReference>
<feature type="repeat" description="TPR" evidence="3">
    <location>
        <begin position="20"/>
        <end position="53"/>
    </location>
</feature>
<evidence type="ECO:0000313" key="4">
    <source>
        <dbReference type="EMBL" id="OGF07159.1"/>
    </source>
</evidence>
<comment type="caution">
    <text evidence="4">The sequence shown here is derived from an EMBL/GenBank/DDBJ whole genome shotgun (WGS) entry which is preliminary data.</text>
</comment>
<evidence type="ECO:0000256" key="2">
    <source>
        <dbReference type="ARBA" id="ARBA00022803"/>
    </source>
</evidence>
<keyword evidence="1" id="KW-0677">Repeat</keyword>
<keyword evidence="2 3" id="KW-0802">TPR repeat</keyword>
<dbReference type="AlphaFoldDB" id="A0A1F5QYC5"/>
<gene>
    <name evidence="4" type="ORF">A2024_05235</name>
</gene>
<sequence length="100" mass="11344">MDSDNNQELEKKLAQKKKAIETIIEMGKFYFLNQKFDEAVAEYKKAIALDPKCIDAFYNLGITLEAISDQDGARDAFAKVIELEPGNKGALEHYDRLVED</sequence>
<proteinExistence type="predicted"/>
<dbReference type="SMART" id="SM00028">
    <property type="entry name" value="TPR"/>
    <property type="match status" value="2"/>
</dbReference>
<accession>A0A1F5QYC5</accession>
<dbReference type="SUPFAM" id="SSF48452">
    <property type="entry name" value="TPR-like"/>
    <property type="match status" value="1"/>
</dbReference>
<name>A0A1F5QYC5_9BACT</name>
<dbReference type="PANTHER" id="PTHR45586">
    <property type="entry name" value="TPR REPEAT-CONTAINING PROTEIN PA4667"/>
    <property type="match status" value="1"/>
</dbReference>
<dbReference type="InterPro" id="IPR051012">
    <property type="entry name" value="CellSynth/LPSAsmb/PSIAsmb"/>
</dbReference>
<dbReference type="InterPro" id="IPR011990">
    <property type="entry name" value="TPR-like_helical_dom_sf"/>
</dbReference>
<dbReference type="PROSITE" id="PS50005">
    <property type="entry name" value="TPR"/>
    <property type="match status" value="2"/>
</dbReference>
<evidence type="ECO:0000256" key="3">
    <source>
        <dbReference type="PROSITE-ProRule" id="PRU00339"/>
    </source>
</evidence>
<evidence type="ECO:0000256" key="1">
    <source>
        <dbReference type="ARBA" id="ARBA00022737"/>
    </source>
</evidence>
<dbReference type="Proteomes" id="UP000177230">
    <property type="component" value="Unassembled WGS sequence"/>
</dbReference>
<evidence type="ECO:0000313" key="5">
    <source>
        <dbReference type="Proteomes" id="UP000177230"/>
    </source>
</evidence>
<organism evidence="4 5">
    <name type="scientific">Candidatus Edwardsbacteria bacterium GWF2_54_11</name>
    <dbReference type="NCBI Taxonomy" id="1817851"/>
    <lineage>
        <taxon>Bacteria</taxon>
        <taxon>Candidatus Edwardsiibacteriota</taxon>
    </lineage>
</organism>
<dbReference type="Pfam" id="PF13414">
    <property type="entry name" value="TPR_11"/>
    <property type="match status" value="1"/>
</dbReference>
<protein>
    <submittedName>
        <fullName evidence="4">Uncharacterized protein</fullName>
    </submittedName>
</protein>
<dbReference type="EMBL" id="MFFM01000052">
    <property type="protein sequence ID" value="OGF07159.1"/>
    <property type="molecule type" value="Genomic_DNA"/>
</dbReference>